<dbReference type="SUPFAM" id="SSF52540">
    <property type="entry name" value="P-loop containing nucleoside triphosphate hydrolases"/>
    <property type="match status" value="1"/>
</dbReference>
<keyword evidence="10" id="KW-0862">Zinc</keyword>
<dbReference type="PROSITE" id="PS00674">
    <property type="entry name" value="AAA"/>
    <property type="match status" value="1"/>
</dbReference>
<evidence type="ECO:0000313" key="19">
    <source>
        <dbReference type="Proteomes" id="UP000230088"/>
    </source>
</evidence>
<dbReference type="Pfam" id="PF06480">
    <property type="entry name" value="FtsH_ext"/>
    <property type="match status" value="1"/>
</dbReference>
<dbReference type="InterPro" id="IPR003960">
    <property type="entry name" value="ATPase_AAA_CS"/>
</dbReference>
<dbReference type="Gene3D" id="3.10.28.10">
    <property type="entry name" value="Homing endonucleases"/>
    <property type="match status" value="1"/>
</dbReference>
<evidence type="ECO:0000256" key="1">
    <source>
        <dbReference type="ARBA" id="ARBA00001947"/>
    </source>
</evidence>
<dbReference type="PROSITE" id="PS50819">
    <property type="entry name" value="INTEIN_ENDONUCLEASE"/>
    <property type="match status" value="1"/>
</dbReference>
<dbReference type="NCBIfam" id="TIGR01445">
    <property type="entry name" value="intein_Nterm"/>
    <property type="match status" value="1"/>
</dbReference>
<dbReference type="Pfam" id="PF17862">
    <property type="entry name" value="AAA_lid_3"/>
    <property type="match status" value="1"/>
</dbReference>
<dbReference type="PROSITE" id="PS50817">
    <property type="entry name" value="INTEIN_N_TER"/>
    <property type="match status" value="1"/>
</dbReference>
<protein>
    <recommendedName>
        <fullName evidence="17">DOD-type homing endonuclease domain-containing protein</fullName>
    </recommendedName>
</protein>
<dbReference type="SUPFAM" id="SSF51294">
    <property type="entry name" value="Hedgehog/intein (Hint) domain"/>
    <property type="match status" value="1"/>
</dbReference>
<dbReference type="Gene3D" id="1.10.8.60">
    <property type="match status" value="1"/>
</dbReference>
<dbReference type="GO" id="GO:0005524">
    <property type="term" value="F:ATP binding"/>
    <property type="evidence" value="ECO:0007669"/>
    <property type="project" value="UniProtKB-KW"/>
</dbReference>
<dbReference type="InterPro" id="IPR011546">
    <property type="entry name" value="Pept_M41_FtsH_extracell"/>
</dbReference>
<evidence type="ECO:0000256" key="14">
    <source>
        <dbReference type="ARBA" id="ARBA00023049"/>
    </source>
</evidence>
<dbReference type="InterPro" id="IPR003959">
    <property type="entry name" value="ATPase_AAA_core"/>
</dbReference>
<feature type="transmembrane region" description="Helical" evidence="16">
    <location>
        <begin position="107"/>
        <end position="131"/>
    </location>
</feature>
<evidence type="ECO:0000256" key="16">
    <source>
        <dbReference type="SAM" id="Phobius"/>
    </source>
</evidence>
<dbReference type="InterPro" id="IPR006141">
    <property type="entry name" value="Intein_N"/>
</dbReference>
<evidence type="ECO:0000256" key="10">
    <source>
        <dbReference type="ARBA" id="ARBA00022833"/>
    </source>
</evidence>
<dbReference type="InterPro" id="IPR004042">
    <property type="entry name" value="Intein_endonuc_central"/>
</dbReference>
<dbReference type="CDD" id="cd00081">
    <property type="entry name" value="Hint"/>
    <property type="match status" value="1"/>
</dbReference>
<keyword evidence="5" id="KW-0479">Metal-binding</keyword>
<keyword evidence="16" id="KW-0812">Transmembrane</keyword>
<dbReference type="Proteomes" id="UP000230088">
    <property type="component" value="Unassembled WGS sequence"/>
</dbReference>
<organism evidence="18 19">
    <name type="scientific">Candidatus Nealsonbacteria bacterium CG08_land_8_20_14_0_20_38_20</name>
    <dbReference type="NCBI Taxonomy" id="1974705"/>
    <lineage>
        <taxon>Bacteria</taxon>
        <taxon>Candidatus Nealsoniibacteriota</taxon>
    </lineage>
</organism>
<evidence type="ECO:0000256" key="7">
    <source>
        <dbReference type="ARBA" id="ARBA00022759"/>
    </source>
</evidence>
<dbReference type="Gene3D" id="1.20.58.760">
    <property type="entry name" value="Peptidase M41"/>
    <property type="match status" value="1"/>
</dbReference>
<dbReference type="InterPro" id="IPR003593">
    <property type="entry name" value="AAA+_ATPase"/>
</dbReference>
<dbReference type="Gene3D" id="3.40.50.300">
    <property type="entry name" value="P-loop containing nucleotide triphosphate hydrolases"/>
    <property type="match status" value="2"/>
</dbReference>
<keyword evidence="4" id="KW-0540">Nuclease</keyword>
<gene>
    <name evidence="18" type="ORF">COT33_01455</name>
</gene>
<dbReference type="InterPro" id="IPR050928">
    <property type="entry name" value="ATP-dep_Zn_Metalloprotease"/>
</dbReference>
<dbReference type="InterPro" id="IPR003587">
    <property type="entry name" value="Hint_dom_N"/>
</dbReference>
<keyword evidence="13" id="KW-0651">Protein splicing</keyword>
<reference evidence="19" key="1">
    <citation type="submission" date="2017-09" db="EMBL/GenBank/DDBJ databases">
        <title>Depth-based differentiation of microbial function through sediment-hosted aquifers and enrichment of novel symbionts in the deep terrestrial subsurface.</title>
        <authorList>
            <person name="Probst A.J."/>
            <person name="Ladd B."/>
            <person name="Jarett J.K."/>
            <person name="Geller-Mcgrath D.E."/>
            <person name="Sieber C.M.K."/>
            <person name="Emerson J.B."/>
            <person name="Anantharaman K."/>
            <person name="Thomas B.C."/>
            <person name="Malmstrom R."/>
            <person name="Stieglmeier M."/>
            <person name="Klingl A."/>
            <person name="Woyke T."/>
            <person name="Ryan C.M."/>
            <person name="Banfield J.F."/>
        </authorList>
    </citation>
    <scope>NUCLEOTIDE SEQUENCE [LARGE SCALE GENOMIC DNA]</scope>
</reference>
<dbReference type="GO" id="GO:0008270">
    <property type="term" value="F:zinc ion binding"/>
    <property type="evidence" value="ECO:0007669"/>
    <property type="project" value="InterPro"/>
</dbReference>
<evidence type="ECO:0000256" key="11">
    <source>
        <dbReference type="ARBA" id="ARBA00022840"/>
    </source>
</evidence>
<keyword evidence="16" id="KW-0472">Membrane</keyword>
<keyword evidence="9" id="KW-0068">Autocatalytic cleavage</keyword>
<dbReference type="PRINTS" id="PR00379">
    <property type="entry name" value="INTEIN"/>
</dbReference>
<keyword evidence="16" id="KW-1133">Transmembrane helix</keyword>
<dbReference type="SMART" id="SM00382">
    <property type="entry name" value="AAA"/>
    <property type="match status" value="1"/>
</dbReference>
<comment type="cofactor">
    <cofactor evidence="1">
        <name>Zn(2+)</name>
        <dbReference type="ChEBI" id="CHEBI:29105"/>
    </cofactor>
</comment>
<dbReference type="InterPro" id="IPR027434">
    <property type="entry name" value="Homing_endonucl"/>
</dbReference>
<dbReference type="PANTHER" id="PTHR43655">
    <property type="entry name" value="ATP-DEPENDENT PROTEASE"/>
    <property type="match status" value="1"/>
</dbReference>
<evidence type="ECO:0000256" key="8">
    <source>
        <dbReference type="ARBA" id="ARBA00022801"/>
    </source>
</evidence>
<dbReference type="GO" id="GO:0016020">
    <property type="term" value="C:membrane"/>
    <property type="evidence" value="ECO:0007669"/>
    <property type="project" value="InterPro"/>
</dbReference>
<sequence>MKNLAKNFLLVLLIFLLISSFFALFRAPSEKEKRIPLTQLIQDINQEKVKKIVVFDSELSILYLDETKAKSRKETEISLSEALLNYGVQKEKLSKLEIESKEKGGSWVWLGPILFSIVPLLLFGLFFFMIFKQAKSGAMQAFDFTKARAKLFGGESQLKEKTTFKDVAGLKEAKQELLEIVDFLKNPKKYLQMGARIPRGVILIGAPGTGKTMLAKAVSNEANVPFFSVSGSEFIELFVGVGSSSSYDTNILIRQGNSTKLSPIGKFIDQFYTEDEEGLKNVEYVQTLGVDFARGNKFFKSSNWKKVKSVYRHKVDEIYEIQFIGGKIKVTGDHSVFIRNWNHIVCKKASELKKGDILVGLPYSIKGGYDSQFPFGHRQLHYAKAHKFPEKLPFEEITVWSFENDNFQSPIVKRVPGSIAKILGLSNGQPVGLKTLLPEKLQNLVYRVQITPFLMKLLGYYAAEGDYHGCKIRFSFDVHEKKLHLDCAKLMQEVFNLKPTYYPTKNNALEIEFYSKSIGEFFAKQCGRGAFNKHVPEFIWDLPREYFVSYLDGLVAGDGYINKRNMIEFSSCSKQLISELRWLLNMHGIPCSVTEYHQEGGRIIKNGRKPLPDSTYWRITVATLVNPLINSNLSARFFKRPIIKKIKIKPYSGYVYDLCGCENEAFFGGEKPILLHNSRVRNLFEQARKAKRAIIFIDEIDSIGKVRGMGVTGGHEEREQTLNQLLAEMDGIGREEGLIIMGATNRPEYLDPALLRPGRFDRRVVLDLPDVNEREDVLKIHCKGKPLSLNVNLREVAERTPGFSGADLANVVNEAAILAARRNRQQIFQDEFLESFERVLLGPERKSHILSQKEKEIAAFHEAGHALVATLLPGAEPIRKISIIARGMAAGYTLKAPREERRLKTKTEFLAEMATLLGGYCAERIKFGEITTGAANDLERATDLSRRLVKEYGMSPLGPVSFGGRIESIFLGREFGEEKNYSEKVAEKIDQEVEKFIKGAEETAMKTLTKKKGLLEKIAKTLIEKETIERKEFENLIGKGKTETVKLEKSLPRKEKPIKVKIKKV</sequence>
<keyword evidence="11 15" id="KW-0067">ATP-binding</keyword>
<evidence type="ECO:0000256" key="13">
    <source>
        <dbReference type="ARBA" id="ARBA00023000"/>
    </source>
</evidence>
<evidence type="ECO:0000256" key="3">
    <source>
        <dbReference type="ARBA" id="ARBA00022670"/>
    </source>
</evidence>
<dbReference type="Pfam" id="PF14528">
    <property type="entry name" value="LAGLIDADG_3"/>
    <property type="match status" value="1"/>
</dbReference>
<evidence type="ECO:0000256" key="4">
    <source>
        <dbReference type="ARBA" id="ARBA00022722"/>
    </source>
</evidence>
<dbReference type="GO" id="GO:0006314">
    <property type="term" value="P:intron homing"/>
    <property type="evidence" value="ECO:0007669"/>
    <property type="project" value="UniProtKB-KW"/>
</dbReference>
<dbReference type="Pfam" id="PF00004">
    <property type="entry name" value="AAA"/>
    <property type="match status" value="2"/>
</dbReference>
<keyword evidence="12" id="KW-0404">Intron homing</keyword>
<keyword evidence="3" id="KW-0645">Protease</keyword>
<keyword evidence="14" id="KW-0482">Metalloprotease</keyword>
<dbReference type="FunFam" id="1.10.8.60:FF:000001">
    <property type="entry name" value="ATP-dependent zinc metalloprotease FtsH"/>
    <property type="match status" value="1"/>
</dbReference>
<dbReference type="GO" id="GO:0004519">
    <property type="term" value="F:endonuclease activity"/>
    <property type="evidence" value="ECO:0007669"/>
    <property type="project" value="UniProtKB-KW"/>
</dbReference>
<dbReference type="EMBL" id="PEYD01000027">
    <property type="protein sequence ID" value="PIS39530.1"/>
    <property type="molecule type" value="Genomic_DNA"/>
</dbReference>
<evidence type="ECO:0000313" key="18">
    <source>
        <dbReference type="EMBL" id="PIS39530.1"/>
    </source>
</evidence>
<dbReference type="GO" id="GO:0016539">
    <property type="term" value="P:intein-mediated protein splicing"/>
    <property type="evidence" value="ECO:0007669"/>
    <property type="project" value="InterPro"/>
</dbReference>
<dbReference type="GO" id="GO:0016887">
    <property type="term" value="F:ATP hydrolysis activity"/>
    <property type="evidence" value="ECO:0007669"/>
    <property type="project" value="InterPro"/>
</dbReference>
<keyword evidence="6 15" id="KW-0547">Nucleotide-binding</keyword>
<evidence type="ECO:0000259" key="17">
    <source>
        <dbReference type="PROSITE" id="PS50819"/>
    </source>
</evidence>
<dbReference type="AlphaFoldDB" id="A0A2H0YM44"/>
<dbReference type="InterPro" id="IPR037219">
    <property type="entry name" value="Peptidase_M41-like"/>
</dbReference>
<comment type="similarity">
    <text evidence="2">In the C-terminal section; belongs to the peptidase M41 family.</text>
</comment>
<dbReference type="InterPro" id="IPR027417">
    <property type="entry name" value="P-loop_NTPase"/>
</dbReference>
<keyword evidence="8" id="KW-0378">Hydrolase</keyword>
<dbReference type="Pfam" id="PF01434">
    <property type="entry name" value="Peptidase_M41"/>
    <property type="match status" value="1"/>
</dbReference>
<feature type="domain" description="DOD-type homing endonuclease" evidence="17">
    <location>
        <begin position="457"/>
        <end position="589"/>
    </location>
</feature>
<dbReference type="FunFam" id="1.20.58.760:FF:000001">
    <property type="entry name" value="ATP-dependent zinc metalloprotease FtsH"/>
    <property type="match status" value="1"/>
</dbReference>
<keyword evidence="7" id="KW-0255">Endonuclease</keyword>
<dbReference type="SMART" id="SM00306">
    <property type="entry name" value="HintN"/>
    <property type="match status" value="1"/>
</dbReference>
<dbReference type="InterPro" id="IPR041569">
    <property type="entry name" value="AAA_lid_3"/>
</dbReference>
<dbReference type="InterPro" id="IPR000642">
    <property type="entry name" value="Peptidase_M41"/>
</dbReference>
<evidence type="ECO:0000256" key="15">
    <source>
        <dbReference type="RuleBase" id="RU003651"/>
    </source>
</evidence>
<dbReference type="SUPFAM" id="SSF140990">
    <property type="entry name" value="FtsH protease domain-like"/>
    <property type="match status" value="1"/>
</dbReference>
<evidence type="ECO:0000256" key="6">
    <source>
        <dbReference type="ARBA" id="ARBA00022741"/>
    </source>
</evidence>
<dbReference type="InterPro" id="IPR004860">
    <property type="entry name" value="LAGLIDADG_dom"/>
</dbReference>
<proteinExistence type="inferred from homology"/>
<evidence type="ECO:0000256" key="5">
    <source>
        <dbReference type="ARBA" id="ARBA00022723"/>
    </source>
</evidence>
<dbReference type="InterPro" id="IPR036844">
    <property type="entry name" value="Hint_dom_sf"/>
</dbReference>
<name>A0A2H0YM44_9BACT</name>
<comment type="caution">
    <text evidence="18">The sequence shown here is derived from an EMBL/GenBank/DDBJ whole genome shotgun (WGS) entry which is preliminary data.</text>
</comment>
<dbReference type="SUPFAM" id="SSF55608">
    <property type="entry name" value="Homing endonucleases"/>
    <property type="match status" value="1"/>
</dbReference>
<dbReference type="Gene3D" id="2.170.16.10">
    <property type="entry name" value="Hedgehog/Intein (Hint) domain"/>
    <property type="match status" value="1"/>
</dbReference>
<dbReference type="GO" id="GO:0004222">
    <property type="term" value="F:metalloendopeptidase activity"/>
    <property type="evidence" value="ECO:0007669"/>
    <property type="project" value="InterPro"/>
</dbReference>
<accession>A0A2H0YM44</accession>
<evidence type="ECO:0000256" key="9">
    <source>
        <dbReference type="ARBA" id="ARBA00022813"/>
    </source>
</evidence>
<evidence type="ECO:0000256" key="2">
    <source>
        <dbReference type="ARBA" id="ARBA00010044"/>
    </source>
</evidence>
<dbReference type="PANTHER" id="PTHR43655:SF2">
    <property type="entry name" value="AFG3 LIKE MATRIX AAA PEPTIDASE SUBUNIT 2, ISOFORM A"/>
    <property type="match status" value="1"/>
</dbReference>
<comment type="similarity">
    <text evidence="15">Belongs to the AAA ATPase family.</text>
</comment>
<dbReference type="GO" id="GO:0004176">
    <property type="term" value="F:ATP-dependent peptidase activity"/>
    <property type="evidence" value="ECO:0007669"/>
    <property type="project" value="InterPro"/>
</dbReference>
<evidence type="ECO:0000256" key="12">
    <source>
        <dbReference type="ARBA" id="ARBA00022886"/>
    </source>
</evidence>
<dbReference type="InterPro" id="IPR006142">
    <property type="entry name" value="INTEIN"/>
</dbReference>